<keyword evidence="3" id="KW-0902">Two-component regulatory system</keyword>
<feature type="domain" description="PAC" evidence="6">
    <location>
        <begin position="98"/>
        <end position="149"/>
    </location>
</feature>
<protein>
    <submittedName>
        <fullName evidence="7">Sensor kinase (Sensor kinase, two-component system)</fullName>
    </submittedName>
</protein>
<dbReference type="Pfam" id="PF00989">
    <property type="entry name" value="PAS"/>
    <property type="match status" value="1"/>
</dbReference>
<keyword evidence="2 7" id="KW-0418">Kinase</keyword>
<dbReference type="SMART" id="SM00091">
    <property type="entry name" value="PAS"/>
    <property type="match status" value="1"/>
</dbReference>
<dbReference type="Gene3D" id="3.30.565.10">
    <property type="entry name" value="Histidine kinase-like ATPase, C-terminal domain"/>
    <property type="match status" value="1"/>
</dbReference>
<organism evidence="7 8">
    <name type="scientific">Cupriavidus metallidurans (strain ATCC 43123 / DSM 2839 / NBRC 102507 / CH34)</name>
    <name type="common">Ralstonia metallidurans</name>
    <dbReference type="NCBI Taxonomy" id="266264"/>
    <lineage>
        <taxon>Bacteria</taxon>
        <taxon>Pseudomonadati</taxon>
        <taxon>Pseudomonadota</taxon>
        <taxon>Betaproteobacteria</taxon>
        <taxon>Burkholderiales</taxon>
        <taxon>Burkholderiaceae</taxon>
        <taxon>Cupriavidus</taxon>
    </lineage>
</organism>
<dbReference type="InterPro" id="IPR003594">
    <property type="entry name" value="HATPase_dom"/>
</dbReference>
<keyword evidence="4" id="KW-0175">Coiled coil</keyword>
<dbReference type="GO" id="GO:0000155">
    <property type="term" value="F:phosphorelay sensor kinase activity"/>
    <property type="evidence" value="ECO:0007669"/>
    <property type="project" value="InterPro"/>
</dbReference>
<dbReference type="Gene3D" id="1.20.5.1930">
    <property type="match status" value="1"/>
</dbReference>
<dbReference type="PANTHER" id="PTHR24421:SF59">
    <property type="entry name" value="OXYGEN SENSOR HISTIDINE KINASE NREB"/>
    <property type="match status" value="1"/>
</dbReference>
<dbReference type="GO" id="GO:0006355">
    <property type="term" value="P:regulation of DNA-templated transcription"/>
    <property type="evidence" value="ECO:0007669"/>
    <property type="project" value="InterPro"/>
</dbReference>
<dbReference type="SMART" id="SM00387">
    <property type="entry name" value="HATPase_c"/>
    <property type="match status" value="1"/>
</dbReference>
<evidence type="ECO:0000256" key="4">
    <source>
        <dbReference type="SAM" id="Coils"/>
    </source>
</evidence>
<dbReference type="InterPro" id="IPR035965">
    <property type="entry name" value="PAS-like_dom_sf"/>
</dbReference>
<dbReference type="Pfam" id="PF02518">
    <property type="entry name" value="HATPase_c"/>
    <property type="match status" value="1"/>
</dbReference>
<dbReference type="InterPro" id="IPR036890">
    <property type="entry name" value="HATPase_C_sf"/>
</dbReference>
<dbReference type="CDD" id="cd00130">
    <property type="entry name" value="PAS"/>
    <property type="match status" value="1"/>
</dbReference>
<dbReference type="EMBL" id="CP000353">
    <property type="protein sequence ID" value="ABF11380.1"/>
    <property type="molecule type" value="Genomic_DNA"/>
</dbReference>
<dbReference type="InterPro" id="IPR013767">
    <property type="entry name" value="PAS_fold"/>
</dbReference>
<dbReference type="GO" id="GO:0016020">
    <property type="term" value="C:membrane"/>
    <property type="evidence" value="ECO:0007669"/>
    <property type="project" value="InterPro"/>
</dbReference>
<dbReference type="SUPFAM" id="SSF55785">
    <property type="entry name" value="PYP-like sensor domain (PAS domain)"/>
    <property type="match status" value="1"/>
</dbReference>
<dbReference type="Gene3D" id="3.30.450.20">
    <property type="entry name" value="PAS domain"/>
    <property type="match status" value="1"/>
</dbReference>
<dbReference type="InterPro" id="IPR011712">
    <property type="entry name" value="Sig_transdc_His_kin_sub3_dim/P"/>
</dbReference>
<accession>Q1LEP6</accession>
<dbReference type="Pfam" id="PF07730">
    <property type="entry name" value="HisKA_3"/>
    <property type="match status" value="1"/>
</dbReference>
<feature type="coiled-coil region" evidence="4">
    <location>
        <begin position="140"/>
        <end position="167"/>
    </location>
</feature>
<name>Q1LEP6_CUPMC</name>
<proteinExistence type="predicted"/>
<keyword evidence="7" id="KW-0614">Plasmid</keyword>
<reference evidence="8" key="1">
    <citation type="journal article" date="2010" name="PLoS ONE">
        <title>The complete genome sequence of Cupriavidus metallidurans strain CH34, a master survivalist in harsh and anthropogenic environments.</title>
        <authorList>
            <person name="Janssen P.J."/>
            <person name="Van Houdt R."/>
            <person name="Moors H."/>
            <person name="Monsieurs P."/>
            <person name="Morin N."/>
            <person name="Michaux A."/>
            <person name="Benotmane M.A."/>
            <person name="Leys N."/>
            <person name="Vallaeys T."/>
            <person name="Lapidus A."/>
            <person name="Monchy S."/>
            <person name="Medigue C."/>
            <person name="Taghavi S."/>
            <person name="McCorkle S."/>
            <person name="Dunn J."/>
            <person name="van der Lelie D."/>
            <person name="Mergeay M."/>
        </authorList>
    </citation>
    <scope>NUCLEOTIDE SEQUENCE [LARGE SCALE GENOMIC DNA]</scope>
    <source>
        <strain evidence="8">ATCC 43123 / DSM 2839 / NBRC 102507 / CH34</strain>
    </source>
</reference>
<feature type="domain" description="PAS" evidence="5">
    <location>
        <begin position="20"/>
        <end position="71"/>
    </location>
</feature>
<dbReference type="RefSeq" id="WP_011518973.1">
    <property type="nucleotide sequence ID" value="NC_007974.2"/>
</dbReference>
<keyword evidence="8" id="KW-1185">Reference proteome</keyword>
<dbReference type="GO" id="GO:0046983">
    <property type="term" value="F:protein dimerization activity"/>
    <property type="evidence" value="ECO:0007669"/>
    <property type="project" value="InterPro"/>
</dbReference>
<evidence type="ECO:0000259" key="5">
    <source>
        <dbReference type="PROSITE" id="PS50112"/>
    </source>
</evidence>
<gene>
    <name evidence="7" type="ordered locus">Rmet_4515</name>
</gene>
<dbReference type="InterPro" id="IPR000014">
    <property type="entry name" value="PAS"/>
</dbReference>
<dbReference type="Proteomes" id="UP000002429">
    <property type="component" value="Plasmid megaplasmid"/>
</dbReference>
<dbReference type="HOGENOM" id="CLU_000445_114_0_4"/>
<dbReference type="eggNOG" id="COG4585">
    <property type="taxonomic scope" value="Bacteria"/>
</dbReference>
<sequence length="383" mass="42265">MGPEAVTGTDDNGDRRIAENETRLAGIIRSSMEAIISVDEEQRVVLFNPMAEKLFGLPAEQAMGRPLGDFIPARFRTAHAAHVTRFGVTGVSDRQMGRQLTLHALRQDGTEFPIEASISQTSDGAGHKLFTVMLRDVTARVRAETALQRSREELQALSDSILAAREDEKRRVARELHDDLGQRLSALKMDLVMLETDLRTDCGAVRALGQVSAMHTVIDETIAAVRRISSDLRPALLDELGLAAALDWLAKDFSRRYAIPVSTRTPEEIDVTEQAATAVFRIVQEALNNVVHHADASEAWVTLTHQNPNQNHDHDQYVLRVHDDGRGWNGQPKDGARRSFGLLGIRERARLLGGTVSIEHSPGEGFELVVTFPGHPDCKETQA</sequence>
<evidence type="ECO:0000256" key="2">
    <source>
        <dbReference type="ARBA" id="ARBA00022777"/>
    </source>
</evidence>
<dbReference type="PANTHER" id="PTHR24421">
    <property type="entry name" value="NITRATE/NITRITE SENSOR PROTEIN NARX-RELATED"/>
    <property type="match status" value="1"/>
</dbReference>
<dbReference type="SUPFAM" id="SSF55874">
    <property type="entry name" value="ATPase domain of HSP90 chaperone/DNA topoisomerase II/histidine kinase"/>
    <property type="match status" value="1"/>
</dbReference>
<dbReference type="PROSITE" id="PS50113">
    <property type="entry name" value="PAC"/>
    <property type="match status" value="1"/>
</dbReference>
<keyword evidence="1" id="KW-0808">Transferase</keyword>
<geneLocation type="plasmid" evidence="7 8">
    <name>megaplasmid</name>
</geneLocation>
<dbReference type="KEGG" id="rme:Rmet_4515"/>
<evidence type="ECO:0000256" key="3">
    <source>
        <dbReference type="ARBA" id="ARBA00023012"/>
    </source>
</evidence>
<evidence type="ECO:0000259" key="6">
    <source>
        <dbReference type="PROSITE" id="PS50113"/>
    </source>
</evidence>
<evidence type="ECO:0000256" key="1">
    <source>
        <dbReference type="ARBA" id="ARBA00022679"/>
    </source>
</evidence>
<dbReference type="InterPro" id="IPR050482">
    <property type="entry name" value="Sensor_HK_TwoCompSys"/>
</dbReference>
<dbReference type="PROSITE" id="PS50112">
    <property type="entry name" value="PAS"/>
    <property type="match status" value="1"/>
</dbReference>
<dbReference type="NCBIfam" id="TIGR00229">
    <property type="entry name" value="sensory_box"/>
    <property type="match status" value="1"/>
</dbReference>
<evidence type="ECO:0000313" key="7">
    <source>
        <dbReference type="EMBL" id="ABF11380.1"/>
    </source>
</evidence>
<dbReference type="InterPro" id="IPR000700">
    <property type="entry name" value="PAS-assoc_C"/>
</dbReference>
<dbReference type="CDD" id="cd16917">
    <property type="entry name" value="HATPase_UhpB-NarQ-NarX-like"/>
    <property type="match status" value="1"/>
</dbReference>
<evidence type="ECO:0000313" key="8">
    <source>
        <dbReference type="Proteomes" id="UP000002429"/>
    </source>
</evidence>
<dbReference type="AlphaFoldDB" id="Q1LEP6"/>